<evidence type="ECO:0000259" key="7">
    <source>
        <dbReference type="Pfam" id="PF00889"/>
    </source>
</evidence>
<dbReference type="GO" id="GO:0005737">
    <property type="term" value="C:cytoplasm"/>
    <property type="evidence" value="ECO:0007669"/>
    <property type="project" value="UniProtKB-SubCell"/>
</dbReference>
<comment type="subcellular location">
    <subcellularLocation>
        <location evidence="6">Cytoplasm</location>
    </subcellularLocation>
</comment>
<dbReference type="Proteomes" id="UP000032250">
    <property type="component" value="Unassembled WGS sequence"/>
</dbReference>
<dbReference type="HAMAP" id="MF_00050">
    <property type="entry name" value="EF_Ts"/>
    <property type="match status" value="1"/>
</dbReference>
<feature type="region of interest" description="Involved in Mg(2+) ion dislocation from EF-Tu" evidence="6">
    <location>
        <begin position="80"/>
        <end position="83"/>
    </location>
</feature>
<accession>A0A0D1BV56</accession>
<evidence type="ECO:0000256" key="1">
    <source>
        <dbReference type="ARBA" id="ARBA00005532"/>
    </source>
</evidence>
<evidence type="ECO:0000256" key="5">
    <source>
        <dbReference type="ARBA" id="ARBA00025453"/>
    </source>
</evidence>
<dbReference type="CDD" id="cd14275">
    <property type="entry name" value="UBA_EF-Ts"/>
    <property type="match status" value="1"/>
</dbReference>
<dbReference type="Pfam" id="PF00889">
    <property type="entry name" value="EF_TS"/>
    <property type="match status" value="1"/>
</dbReference>
<dbReference type="InterPro" id="IPR009060">
    <property type="entry name" value="UBA-like_sf"/>
</dbReference>
<evidence type="ECO:0000256" key="4">
    <source>
        <dbReference type="ARBA" id="ARBA00022917"/>
    </source>
</evidence>
<dbReference type="OrthoDB" id="9808348at2"/>
<organism evidence="8 9">
    <name type="scientific">Clostridium botulinum B2 450</name>
    <dbReference type="NCBI Taxonomy" id="1379739"/>
    <lineage>
        <taxon>Bacteria</taxon>
        <taxon>Bacillati</taxon>
        <taxon>Bacillota</taxon>
        <taxon>Clostridia</taxon>
        <taxon>Eubacteriales</taxon>
        <taxon>Clostridiaceae</taxon>
        <taxon>Clostridium</taxon>
    </lineage>
</organism>
<keyword evidence="6" id="KW-0963">Cytoplasm</keyword>
<evidence type="ECO:0000313" key="8">
    <source>
        <dbReference type="EMBL" id="KIS24260.1"/>
    </source>
</evidence>
<dbReference type="EMBL" id="JXSU01000007">
    <property type="protein sequence ID" value="KIS24260.1"/>
    <property type="molecule type" value="Genomic_DNA"/>
</dbReference>
<dbReference type="NCBIfam" id="TIGR00116">
    <property type="entry name" value="tsf"/>
    <property type="match status" value="1"/>
</dbReference>
<gene>
    <name evidence="6" type="primary">tsf</name>
    <name evidence="8" type="ORF">N495_11980</name>
</gene>
<dbReference type="Gene3D" id="1.10.8.10">
    <property type="entry name" value="DNA helicase RuvA subunit, C-terminal domain"/>
    <property type="match status" value="1"/>
</dbReference>
<sequence>MISAKMVKDLREKTGAGMMDCKKALTECDGDLEKAVEVLREKGLAAAAKKSGRVAAEGIVSTYISEDMKNGSIVEFNCETDFVSVNELFVELANNLSKQAAFSNVSTAEELLEEKYIADESKLVKDVITELIAKLGENMNLRRIAKLSVDKGVITSYIHGGGRIGVLVKLACEKEDAKLAEIAKDVAMQVAATNPLFLNRDGVDMDTLEKEKEIYRVQALNEGKPEKVVEKMVMGRINKYYKENCLVEQLWVKNGDYTITKYLQEQSKEIGADITVEAFVRYEKGEGIEKKEEDFAEEVQRQMNQGK</sequence>
<dbReference type="RefSeq" id="WP_003484862.1">
    <property type="nucleotide sequence ID" value="NZ_JXSU01000007.1"/>
</dbReference>
<comment type="similarity">
    <text evidence="1 6">Belongs to the EF-Ts family.</text>
</comment>
<evidence type="ECO:0000313" key="9">
    <source>
        <dbReference type="Proteomes" id="UP000032250"/>
    </source>
</evidence>
<proteinExistence type="inferred from homology"/>
<dbReference type="SUPFAM" id="SSF46934">
    <property type="entry name" value="UBA-like"/>
    <property type="match status" value="1"/>
</dbReference>
<protein>
    <recommendedName>
        <fullName evidence="2 6">Elongation factor Ts</fullName>
        <shortName evidence="6">EF-Ts</shortName>
    </recommendedName>
</protein>
<dbReference type="GO" id="GO:0003746">
    <property type="term" value="F:translation elongation factor activity"/>
    <property type="evidence" value="ECO:0007669"/>
    <property type="project" value="UniProtKB-UniRule"/>
</dbReference>
<dbReference type="AlphaFoldDB" id="A0A0D1BV56"/>
<dbReference type="Gene3D" id="3.30.479.20">
    <property type="entry name" value="Elongation factor Ts, dimerisation domain"/>
    <property type="match status" value="2"/>
</dbReference>
<keyword evidence="4 6" id="KW-0648">Protein biosynthesis</keyword>
<dbReference type="PANTHER" id="PTHR11741">
    <property type="entry name" value="ELONGATION FACTOR TS"/>
    <property type="match status" value="1"/>
</dbReference>
<name>A0A0D1BV56_CLOBO</name>
<comment type="function">
    <text evidence="5 6">Associates with the EF-Tu.GDP complex and induces the exchange of GDP to GTP. It remains bound to the aminoacyl-tRNA.EF-Tu.GTP complex up to the GTP hydrolysis stage on the ribosome.</text>
</comment>
<dbReference type="FunFam" id="1.10.286.20:FF:000001">
    <property type="entry name" value="Elongation factor Ts"/>
    <property type="match status" value="1"/>
</dbReference>
<dbReference type="InterPro" id="IPR014039">
    <property type="entry name" value="Transl_elong_EFTs/EF1B_dimer"/>
</dbReference>
<dbReference type="FunFam" id="1.10.8.10:FF:000001">
    <property type="entry name" value="Elongation factor Ts"/>
    <property type="match status" value="1"/>
</dbReference>
<evidence type="ECO:0000256" key="6">
    <source>
        <dbReference type="HAMAP-Rule" id="MF_00050"/>
    </source>
</evidence>
<evidence type="ECO:0000256" key="3">
    <source>
        <dbReference type="ARBA" id="ARBA00022768"/>
    </source>
</evidence>
<dbReference type="PANTHER" id="PTHR11741:SF0">
    <property type="entry name" value="ELONGATION FACTOR TS, MITOCHONDRIAL"/>
    <property type="match status" value="1"/>
</dbReference>
<keyword evidence="3 6" id="KW-0251">Elongation factor</keyword>
<comment type="caution">
    <text evidence="8">The sequence shown here is derived from an EMBL/GenBank/DDBJ whole genome shotgun (WGS) entry which is preliminary data.</text>
</comment>
<feature type="domain" description="Translation elongation factor EFTs/EF1B dimerisation" evidence="7">
    <location>
        <begin position="71"/>
        <end position="286"/>
    </location>
</feature>
<dbReference type="PATRIC" id="fig|1379739.3.peg.2780"/>
<reference evidence="8 9" key="1">
    <citation type="submission" date="2014-06" db="EMBL/GenBank/DDBJ databases">
        <title>Genome characterization of distinct group I Clostridium botulinum lineages.</title>
        <authorList>
            <person name="Giordani F."/>
            <person name="Anselmo A."/>
            <person name="Fillo S."/>
            <person name="Palozzi A.M."/>
            <person name="Fortunato A."/>
            <person name="Gentile B."/>
            <person name="Ciammaruconi A."/>
            <person name="Anniballi F."/>
            <person name="De Medici D."/>
            <person name="Lista F."/>
        </authorList>
    </citation>
    <scope>NUCLEOTIDE SEQUENCE [LARGE SCALE GENOMIC DNA]</scope>
    <source>
        <strain evidence="8 9">B2 450</strain>
    </source>
</reference>
<evidence type="ECO:0000256" key="2">
    <source>
        <dbReference type="ARBA" id="ARBA00016956"/>
    </source>
</evidence>
<dbReference type="InterPro" id="IPR001816">
    <property type="entry name" value="Transl_elong_EFTs/EF1B"/>
</dbReference>
<dbReference type="PROSITE" id="PS01126">
    <property type="entry name" value="EF_TS_1"/>
    <property type="match status" value="1"/>
</dbReference>
<dbReference type="InterPro" id="IPR036402">
    <property type="entry name" value="EF-Ts_dimer_sf"/>
</dbReference>
<dbReference type="InterPro" id="IPR018101">
    <property type="entry name" value="Transl_elong_Ts_CS"/>
</dbReference>
<dbReference type="HOGENOM" id="CLU_047155_0_0_9"/>
<dbReference type="Gene3D" id="1.10.286.20">
    <property type="match status" value="1"/>
</dbReference>
<dbReference type="SUPFAM" id="SSF54713">
    <property type="entry name" value="Elongation factor Ts (EF-Ts), dimerisation domain"/>
    <property type="match status" value="2"/>
</dbReference>